<dbReference type="RefSeq" id="WP_244407882.1">
    <property type="nucleotide sequence ID" value="NZ_AP025637.1"/>
</dbReference>
<keyword evidence="6 7" id="KW-0472">Membrane</keyword>
<dbReference type="Pfam" id="PF04116">
    <property type="entry name" value="FA_hydroxylase"/>
    <property type="match status" value="1"/>
</dbReference>
<gene>
    <name evidence="9" type="ORF">Rmf_35960</name>
</gene>
<feature type="transmembrane region" description="Helical" evidence="7">
    <location>
        <begin position="182"/>
        <end position="203"/>
    </location>
</feature>
<feature type="transmembrane region" description="Helical" evidence="7">
    <location>
        <begin position="87"/>
        <end position="112"/>
    </location>
</feature>
<accession>A0ABM9SEG1</accession>
<dbReference type="InterPro" id="IPR051689">
    <property type="entry name" value="Sterol_desaturase/TMEM195"/>
</dbReference>
<evidence type="ECO:0000256" key="6">
    <source>
        <dbReference type="ARBA" id="ARBA00023136"/>
    </source>
</evidence>
<comment type="subcellular location">
    <subcellularLocation>
        <location evidence="1">Endomembrane system</location>
        <topology evidence="1">Multi-pass membrane protein</topology>
    </subcellularLocation>
</comment>
<evidence type="ECO:0000256" key="7">
    <source>
        <dbReference type="SAM" id="Phobius"/>
    </source>
</evidence>
<evidence type="ECO:0000259" key="8">
    <source>
        <dbReference type="Pfam" id="PF04116"/>
    </source>
</evidence>
<proteinExistence type="predicted"/>
<evidence type="ECO:0000256" key="3">
    <source>
        <dbReference type="ARBA" id="ARBA00022989"/>
    </source>
</evidence>
<evidence type="ECO:0000313" key="9">
    <source>
        <dbReference type="EMBL" id="BDG73667.1"/>
    </source>
</evidence>
<feature type="transmembrane region" description="Helical" evidence="7">
    <location>
        <begin position="124"/>
        <end position="144"/>
    </location>
</feature>
<dbReference type="PANTHER" id="PTHR21624">
    <property type="entry name" value="STEROL DESATURASE-RELATED PROTEIN"/>
    <property type="match status" value="1"/>
</dbReference>
<reference evidence="9 10" key="1">
    <citation type="journal article" date="2016" name="Microbes Environ.">
        <title>Phylogenetically diverse aerobic anoxygenic phototrophic bacteria isolated from epilithic biofilms in Tama river, Japan.</title>
        <authorList>
            <person name="Hirose S."/>
            <person name="Matsuura K."/>
            <person name="Haruta S."/>
        </authorList>
    </citation>
    <scope>NUCLEOTIDE SEQUENCE [LARGE SCALE GENOMIC DNA]</scope>
    <source>
        <strain evidence="9 10">S08</strain>
    </source>
</reference>
<keyword evidence="10" id="KW-1185">Reference proteome</keyword>
<dbReference type="PANTHER" id="PTHR21624:SF1">
    <property type="entry name" value="ALKYLGLYCEROL MONOOXYGENASE"/>
    <property type="match status" value="1"/>
</dbReference>
<dbReference type="Proteomes" id="UP000831327">
    <property type="component" value="Chromosome"/>
</dbReference>
<sequence>MTRPDYDPLTAVWNWLASLAGILTDPGSPFWWPTLIAAVVGFAIAAALAGGNWRAARAEALPCASARFWRQLPVDLSFMVVNSAIPFLAAPVLLIVSAMGATIGYLLMLPIFGAPETGTRIEAAAAMALAGFIAFAAGDFALYWSHRLFHRFPLLWRAHRLHHAPEFLTPITAFRFWPQEQVVHIIGAVFMSGLGMGLVATMLGASVGPLTLLGVNVFSLVWNLAFSHLRHSHVALAFPRWLSHILVSPQMHQVHHSADPRHHDRNYATVFALWDWMFGSLYIPDPKERFRFGLGEAEAAPAAQGAPAGAAPAAH</sequence>
<evidence type="ECO:0000256" key="4">
    <source>
        <dbReference type="ARBA" id="ARBA00023002"/>
    </source>
</evidence>
<keyword evidence="5" id="KW-0443">Lipid metabolism</keyword>
<name>A0ABM9SEG1_9PROT</name>
<keyword evidence="2 7" id="KW-0812">Transmembrane</keyword>
<keyword evidence="3 7" id="KW-1133">Transmembrane helix</keyword>
<evidence type="ECO:0000256" key="2">
    <source>
        <dbReference type="ARBA" id="ARBA00022692"/>
    </source>
</evidence>
<organism evidence="9 10">
    <name type="scientific">Roseomonas fluvialis</name>
    <dbReference type="NCBI Taxonomy" id="1750527"/>
    <lineage>
        <taxon>Bacteria</taxon>
        <taxon>Pseudomonadati</taxon>
        <taxon>Pseudomonadota</taxon>
        <taxon>Alphaproteobacteria</taxon>
        <taxon>Acetobacterales</taxon>
        <taxon>Roseomonadaceae</taxon>
        <taxon>Roseomonas</taxon>
    </lineage>
</organism>
<evidence type="ECO:0000256" key="1">
    <source>
        <dbReference type="ARBA" id="ARBA00004127"/>
    </source>
</evidence>
<feature type="transmembrane region" description="Helical" evidence="7">
    <location>
        <begin position="30"/>
        <end position="49"/>
    </location>
</feature>
<keyword evidence="4" id="KW-0560">Oxidoreductase</keyword>
<dbReference type="EMBL" id="AP025637">
    <property type="protein sequence ID" value="BDG73667.1"/>
    <property type="molecule type" value="Genomic_DNA"/>
</dbReference>
<evidence type="ECO:0000313" key="10">
    <source>
        <dbReference type="Proteomes" id="UP000831327"/>
    </source>
</evidence>
<protein>
    <recommendedName>
        <fullName evidence="8">Fatty acid hydroxylase domain-containing protein</fullName>
    </recommendedName>
</protein>
<evidence type="ECO:0000256" key="5">
    <source>
        <dbReference type="ARBA" id="ARBA00023098"/>
    </source>
</evidence>
<dbReference type="InterPro" id="IPR006694">
    <property type="entry name" value="Fatty_acid_hydroxylase"/>
</dbReference>
<feature type="domain" description="Fatty acid hydroxylase" evidence="8">
    <location>
        <begin position="133"/>
        <end position="280"/>
    </location>
</feature>